<evidence type="ECO:0000313" key="3">
    <source>
        <dbReference type="Proteomes" id="UP000001449"/>
    </source>
</evidence>
<feature type="compositionally biased region" description="Basic residues" evidence="1">
    <location>
        <begin position="297"/>
        <end position="314"/>
    </location>
</feature>
<feature type="region of interest" description="Disordered" evidence="1">
    <location>
        <begin position="292"/>
        <end position="314"/>
    </location>
</feature>
<dbReference type="GeneID" id="7452700"/>
<feature type="region of interest" description="Disordered" evidence="1">
    <location>
        <begin position="56"/>
        <end position="83"/>
    </location>
</feature>
<reference evidence="2 3" key="2">
    <citation type="journal article" date="2008" name="Nature">
        <title>The Phaeodactylum genome reveals the evolutionary history of diatom genomes.</title>
        <authorList>
            <person name="Bowler C."/>
            <person name="Allen A.E."/>
            <person name="Badger J.H."/>
            <person name="Grimwood J."/>
            <person name="Jabbari K."/>
            <person name="Kuo A."/>
            <person name="Maheswari U."/>
            <person name="Martens C."/>
            <person name="Maumus F."/>
            <person name="Otillar R.P."/>
            <person name="Rayko E."/>
            <person name="Salamov A."/>
            <person name="Vandepoele K."/>
            <person name="Beszteri B."/>
            <person name="Gruber A."/>
            <person name="Heijde M."/>
            <person name="Katinka M."/>
            <person name="Mock T."/>
            <person name="Valentin K."/>
            <person name="Verret F."/>
            <person name="Berges J.A."/>
            <person name="Brownlee C."/>
            <person name="Cadoret J.P."/>
            <person name="Chiovitti A."/>
            <person name="Choi C.J."/>
            <person name="Coesel S."/>
            <person name="De Martino A."/>
            <person name="Detter J.C."/>
            <person name="Durkin C."/>
            <person name="Falciatore A."/>
            <person name="Fournet J."/>
            <person name="Haruta M."/>
            <person name="Huysman M.J."/>
            <person name="Jenkins B.D."/>
            <person name="Jiroutova K."/>
            <person name="Jorgensen R.E."/>
            <person name="Joubert Y."/>
            <person name="Kaplan A."/>
            <person name="Kroger N."/>
            <person name="Kroth P.G."/>
            <person name="La Roche J."/>
            <person name="Lindquist E."/>
            <person name="Lommer M."/>
            <person name="Martin-Jezequel V."/>
            <person name="Lopez P.J."/>
            <person name="Lucas S."/>
            <person name="Mangogna M."/>
            <person name="McGinnis K."/>
            <person name="Medlin L.K."/>
            <person name="Montsant A."/>
            <person name="Oudot-Le Secq M.P."/>
            <person name="Napoli C."/>
            <person name="Obornik M."/>
            <person name="Parker M.S."/>
            <person name="Petit J.L."/>
            <person name="Porcel B.M."/>
            <person name="Poulsen N."/>
            <person name="Robison M."/>
            <person name="Rychlewski L."/>
            <person name="Rynearson T.A."/>
            <person name="Schmutz J."/>
            <person name="Shapiro H."/>
            <person name="Siaut M."/>
            <person name="Stanley M."/>
            <person name="Sussman M.R."/>
            <person name="Taylor A.R."/>
            <person name="Vardi A."/>
            <person name="von Dassow P."/>
            <person name="Vyverman W."/>
            <person name="Willis A."/>
            <person name="Wyrwicz L.S."/>
            <person name="Rokhsar D.S."/>
            <person name="Weissenbach J."/>
            <person name="Armbrust E.V."/>
            <person name="Green B.R."/>
            <person name="Van de Peer Y."/>
            <person name="Grigoriev I.V."/>
        </authorList>
    </citation>
    <scope>NUCLEOTIDE SEQUENCE [LARGE SCALE GENOMIC DNA]</scope>
    <source>
        <strain evidence="2 3">CCMP1335</strain>
    </source>
</reference>
<dbReference type="PaxDb" id="35128-Thaps24873"/>
<dbReference type="Gene3D" id="3.15.10.10">
    <property type="entry name" value="Bactericidal permeability-increasing protein, domain 1"/>
    <property type="match status" value="1"/>
</dbReference>
<dbReference type="Proteomes" id="UP000001449">
    <property type="component" value="Chromosome 14"/>
</dbReference>
<dbReference type="eggNOG" id="ENOG502SM95">
    <property type="taxonomic scope" value="Eukaryota"/>
</dbReference>
<organism evidence="2 3">
    <name type="scientific">Thalassiosira pseudonana</name>
    <name type="common">Marine diatom</name>
    <name type="synonym">Cyclotella nana</name>
    <dbReference type="NCBI Taxonomy" id="35128"/>
    <lineage>
        <taxon>Eukaryota</taxon>
        <taxon>Sar</taxon>
        <taxon>Stramenopiles</taxon>
        <taxon>Ochrophyta</taxon>
        <taxon>Bacillariophyta</taxon>
        <taxon>Coscinodiscophyceae</taxon>
        <taxon>Thalassiosirophycidae</taxon>
        <taxon>Thalassiosirales</taxon>
        <taxon>Thalassiosiraceae</taxon>
        <taxon>Thalassiosira</taxon>
    </lineage>
</organism>
<protein>
    <submittedName>
        <fullName evidence="2">Uncharacterized protein</fullName>
    </submittedName>
</protein>
<name>B8CCI9_THAPS</name>
<sequence>MAPPPAEEVSSSSSYAKSSICKKPSLTTLLTTDERELKASASITVDGSYTHHISIGNNSSAVHPHPKHFIRGQSDSSDDTFDDDWDVKERDDPVGDAITRMLNDGKVPHFGFSRELQNGNNTIVDAAAYVEESFKWSPLLSARNCRLLKRLISQAICNKSGKCINQRDIKSRGSMWFILESFCAIYVVVYSLNDIILRSTLEGITFVFVGVISTIFVDVEEVQYGALSLFQTTPKPFQRLVLECIYLVWEFLRVVEKNYLWGHHFQGRTILWLDESRLIKFRRKHMRVMKVNEERKQNRRERRKARAERRRKEKKGVSFDTDDLEKIEEEIIVKEALNAAVEELKMKPPTFFPNQIEINREEVVASLRSDATKQHLYSLQYCHRMVFARQRGQDDMKPVTITTRRSNNLMSSFNNGLRQDTSFSPGEAIEIVNEFPDIGACNSASREQMSCSDSVSSSASKYSLVGRYDYSTDEDSVGDDSESQVSYASEKTVEKMDWLAVGAKIGHKILKSRRVQRVIANPEEVEKLLPEEAKKLIDGINKDKSKDEVYSSPTKASSWDGKGSAKLGDDTAINSLSQSKSIEGPSFKRPVHGMWTSPGSAATSSKTYGAATVVDSPKDNSAYRNGGRKLFASSETMKQPTILTTTDSIELQRESSNPELAENEARIENRLPHPLIRSMPSTHNKHSPYMPLEMIVSSTTITPRKSNTALSLQTNGIECVPEVTRLAPIEKGVKMVVPMFSPNVTNTLSGSCFLQMGTVLSSTRIFVPLSTSMQSHVRRSVMKETNCLAVKVVLDNAILRGSKFAEMSIRILDAWNYMPRHSKYPIGSCVATTFGVGILVGWRVEDDMHIIRSLWNRSGPGSGLAYLRRDSLNGVMEAAVGFEVETRMGGGKVLAYVRGGTKNTNGKYFVHLTSKGRYKGRVMEFSRPQILSCRGATFTPVTEHVRAAALYQLEILHYKAKMREHMVTGPSNGIRNKGMWRNFSEYVDLFAASLSKAIAEDPDFDREMDKFISHVLNMIDGKKDSDDASVISSDATSSLDGHSITLPNPSEDKKEMQPWSINDLFGCFFIDDAKAVGDTSFPDYETVESHMQAFEEAHNSGIIMVRVLLRTIAVARASVPNRPKLHIALAMIHEALLFLRQILRVQKANTSKQLIEAWFRTINEVSATFGPLKDRTTLLGQKMAEKLKKHGDVAKRRILRFVDIVLGDTQLLNALEMGDWRMALLRFESAIVKANITDAETCEQLHKGVVLMYKNLAPRKRDQKSRAAAARNNQKAVQFAKFMKVIASPGRSFLRLLTFDDVLDVFERILVRVFEKDPVCSMMINIYAFNFHSLRHLRTLNNMAIAGKLWETVLDAVDEEMSFATSEIPEQTMYFVGPFVKLFSLGVARFHSIQSGRVNADWLDFLLEDDAVKIIQELDMKLIECLDSFCKDVKQVFEVLPYIKTIDNDILNLMDELDFDLLFKELTDSLGDSDKFMVYITERCAVLVERFLDYLPRMSIPIEKRELQDGWVLTCRSKDGGDLRLSDISVKRENLMCQVVGSDNVFQPILGKDDYIGTPTNLQCPTFDSDVVVGDEEEESVLEEVRELILIAQRHGDWVTGVGGVQAPSQFNGVPYPLHDLPLTQTLKTGIDLWQSSAISDFEFIQIAIRDVSSQIQRQKEYEEKNGKINVVPVSLPKEKMQQPIHHHPKRFNPRLDPTLLFLDIKNLTLHLDEFTFRVEKGENRTIFDPVFEGSGSLTVQNVSITLRVEVKKERVNKHGFNAERPVLQLTKFDVRLEKLKLVFKETGADWILNSVLKGFRDQITEIVQDNLKEQISQQVHIILDQANGLIYNNPDLLMQILGVTVNNLEESIICV</sequence>
<evidence type="ECO:0000256" key="1">
    <source>
        <dbReference type="SAM" id="MobiDB-lite"/>
    </source>
</evidence>
<dbReference type="EMBL" id="CM000649">
    <property type="protein sequence ID" value="EED88783.1"/>
    <property type="molecule type" value="Genomic_DNA"/>
</dbReference>
<feature type="region of interest" description="Disordered" evidence="1">
    <location>
        <begin position="544"/>
        <end position="565"/>
    </location>
</feature>
<gene>
    <name evidence="2" type="ORF">THAPSDRAFT_24873</name>
</gene>
<dbReference type="OMA" id="WRVEDDM"/>
<dbReference type="KEGG" id="tps:THAPSDRAFT_24873"/>
<proteinExistence type="predicted"/>
<accession>B8CCI9</accession>
<reference evidence="2 3" key="1">
    <citation type="journal article" date="2004" name="Science">
        <title>The genome of the diatom Thalassiosira pseudonana: ecology, evolution, and metabolism.</title>
        <authorList>
            <person name="Armbrust E.V."/>
            <person name="Berges J.A."/>
            <person name="Bowler C."/>
            <person name="Green B.R."/>
            <person name="Martinez D."/>
            <person name="Putnam N.H."/>
            <person name="Zhou S."/>
            <person name="Allen A.E."/>
            <person name="Apt K.E."/>
            <person name="Bechner M."/>
            <person name="Brzezinski M.A."/>
            <person name="Chaal B.K."/>
            <person name="Chiovitti A."/>
            <person name="Davis A.K."/>
            <person name="Demarest M.S."/>
            <person name="Detter J.C."/>
            <person name="Glavina T."/>
            <person name="Goodstein D."/>
            <person name="Hadi M.Z."/>
            <person name="Hellsten U."/>
            <person name="Hildebrand M."/>
            <person name="Jenkins B.D."/>
            <person name="Jurka J."/>
            <person name="Kapitonov V.V."/>
            <person name="Kroger N."/>
            <person name="Lau W.W."/>
            <person name="Lane T.W."/>
            <person name="Larimer F.W."/>
            <person name="Lippmeier J.C."/>
            <person name="Lucas S."/>
            <person name="Medina M."/>
            <person name="Montsant A."/>
            <person name="Obornik M."/>
            <person name="Parker M.S."/>
            <person name="Palenik B."/>
            <person name="Pazour G.J."/>
            <person name="Richardson P.M."/>
            <person name="Rynearson T.A."/>
            <person name="Saito M.A."/>
            <person name="Schwartz D.C."/>
            <person name="Thamatrakoln K."/>
            <person name="Valentin K."/>
            <person name="Vardi A."/>
            <person name="Wilkerson F.P."/>
            <person name="Rokhsar D.S."/>
        </authorList>
    </citation>
    <scope>NUCLEOTIDE SEQUENCE [LARGE SCALE GENOMIC DNA]</scope>
    <source>
        <strain evidence="2 3">CCMP1335</strain>
    </source>
</reference>
<keyword evidence="3" id="KW-1185">Reference proteome</keyword>
<dbReference type="InParanoid" id="B8CCI9"/>
<dbReference type="HOGENOM" id="CLU_238051_0_0_1"/>
<evidence type="ECO:0000313" key="2">
    <source>
        <dbReference type="EMBL" id="EED88783.1"/>
    </source>
</evidence>
<dbReference type="RefSeq" id="XP_002293774.1">
    <property type="nucleotide sequence ID" value="XM_002293738.1"/>
</dbReference>